<accession>A0A507D8A8</accession>
<evidence type="ECO:0000256" key="10">
    <source>
        <dbReference type="ARBA" id="ARBA00022982"/>
    </source>
</evidence>
<evidence type="ECO:0000256" key="4">
    <source>
        <dbReference type="ARBA" id="ARBA00007372"/>
    </source>
</evidence>
<evidence type="ECO:0000256" key="2">
    <source>
        <dbReference type="ARBA" id="ARBA00004569"/>
    </source>
</evidence>
<keyword evidence="9" id="KW-0999">Mitochondrion inner membrane</keyword>
<keyword evidence="18" id="KW-1185">Reference proteome</keyword>
<evidence type="ECO:0000256" key="16">
    <source>
        <dbReference type="PIRSR" id="PIRSR619342-50"/>
    </source>
</evidence>
<evidence type="ECO:0000256" key="8">
    <source>
        <dbReference type="ARBA" id="ARBA00022660"/>
    </source>
</evidence>
<evidence type="ECO:0000256" key="11">
    <source>
        <dbReference type="ARBA" id="ARBA00023128"/>
    </source>
</evidence>
<evidence type="ECO:0000256" key="13">
    <source>
        <dbReference type="ARBA" id="ARBA00023157"/>
    </source>
</evidence>
<dbReference type="InterPro" id="IPR019342">
    <property type="entry name" value="NADH_UbQ_OxRdtase_FeS-su5"/>
</dbReference>
<evidence type="ECO:0000256" key="7">
    <source>
        <dbReference type="ARBA" id="ARBA00022448"/>
    </source>
</evidence>
<evidence type="ECO:0000256" key="5">
    <source>
        <dbReference type="ARBA" id="ARBA00011261"/>
    </source>
</evidence>
<evidence type="ECO:0000256" key="15">
    <source>
        <dbReference type="ARBA" id="ARBA00032739"/>
    </source>
</evidence>
<evidence type="ECO:0000256" key="3">
    <source>
        <dbReference type="ARBA" id="ARBA00004637"/>
    </source>
</evidence>
<keyword evidence="8" id="KW-0679">Respiratory chain</keyword>
<dbReference type="VEuPathDB" id="FungiDB:SeMB42_g03210"/>
<evidence type="ECO:0000256" key="14">
    <source>
        <dbReference type="ARBA" id="ARBA00031222"/>
    </source>
</evidence>
<organism evidence="17 18">
    <name type="scientific">Synchytrium endobioticum</name>
    <dbReference type="NCBI Taxonomy" id="286115"/>
    <lineage>
        <taxon>Eukaryota</taxon>
        <taxon>Fungi</taxon>
        <taxon>Fungi incertae sedis</taxon>
        <taxon>Chytridiomycota</taxon>
        <taxon>Chytridiomycota incertae sedis</taxon>
        <taxon>Chytridiomycetes</taxon>
        <taxon>Synchytriales</taxon>
        <taxon>Synchytriaceae</taxon>
        <taxon>Synchytrium</taxon>
    </lineage>
</organism>
<dbReference type="GO" id="GO:0005743">
    <property type="term" value="C:mitochondrial inner membrane"/>
    <property type="evidence" value="ECO:0007669"/>
    <property type="project" value="UniProtKB-SubCell"/>
</dbReference>
<feature type="disulfide bond" evidence="16">
    <location>
        <begin position="14"/>
        <end position="45"/>
    </location>
</feature>
<comment type="similarity">
    <text evidence="4">Belongs to the complex I NDUFS5 subunit family.</text>
</comment>
<keyword evidence="12" id="KW-0472">Membrane</keyword>
<evidence type="ECO:0000313" key="17">
    <source>
        <dbReference type="EMBL" id="TPX47792.1"/>
    </source>
</evidence>
<dbReference type="GO" id="GO:0032981">
    <property type="term" value="P:mitochondrial respiratory chain complex I assembly"/>
    <property type="evidence" value="ECO:0007669"/>
    <property type="project" value="TreeGrafter"/>
</dbReference>
<dbReference type="Proteomes" id="UP000317494">
    <property type="component" value="Unassembled WGS sequence"/>
</dbReference>
<evidence type="ECO:0000256" key="1">
    <source>
        <dbReference type="ARBA" id="ARBA00003195"/>
    </source>
</evidence>
<evidence type="ECO:0000313" key="18">
    <source>
        <dbReference type="Proteomes" id="UP000317494"/>
    </source>
</evidence>
<dbReference type="PROSITE" id="PS51808">
    <property type="entry name" value="CHCH"/>
    <property type="match status" value="1"/>
</dbReference>
<dbReference type="EMBL" id="QEAN01000110">
    <property type="protein sequence ID" value="TPX47792.1"/>
    <property type="molecule type" value="Genomic_DNA"/>
</dbReference>
<keyword evidence="10" id="KW-0249">Electron transport</keyword>
<dbReference type="Pfam" id="PF10200">
    <property type="entry name" value="Ndufs5"/>
    <property type="match status" value="1"/>
</dbReference>
<dbReference type="STRING" id="286115.A0A507D8A8"/>
<evidence type="ECO:0000256" key="9">
    <source>
        <dbReference type="ARBA" id="ARBA00022792"/>
    </source>
</evidence>
<comment type="subcellular location">
    <subcellularLocation>
        <location evidence="3">Mitochondrion inner membrane</location>
        <topology evidence="3">Peripheral membrane protein</topology>
    </subcellularLocation>
    <subcellularLocation>
        <location evidence="2">Mitochondrion intermembrane space</location>
    </subcellularLocation>
</comment>
<evidence type="ECO:0000256" key="6">
    <source>
        <dbReference type="ARBA" id="ARBA00013482"/>
    </source>
</evidence>
<name>A0A507D8A8_9FUNG</name>
<dbReference type="CDD" id="cd24141">
    <property type="entry name" value="NDUFS5-like"/>
    <property type="match status" value="1"/>
</dbReference>
<dbReference type="GO" id="GO:0005758">
    <property type="term" value="C:mitochondrial intermembrane space"/>
    <property type="evidence" value="ECO:0007669"/>
    <property type="project" value="UniProtKB-SubCell"/>
</dbReference>
<dbReference type="PANTHER" id="PTHR15224:SF1">
    <property type="entry name" value="NADH DEHYDROGENASE [UBIQUINONE] IRON-SULFUR PROTEIN 5"/>
    <property type="match status" value="1"/>
</dbReference>
<keyword evidence="13 16" id="KW-1015">Disulfide bond</keyword>
<dbReference type="PANTHER" id="PTHR15224">
    <property type="entry name" value="NADH DEHYDROGENASE [UBIQUINONE] IRON-SULFUR PROTEIN 5"/>
    <property type="match status" value="1"/>
</dbReference>
<sequence>MASGFGTNGGRGRCFPFFQEFAKCYVGAMDPKAECQWAFEDYRECLYHRKELLRLALVQEEYEKKRGDAKKGTGVLATLGLT</sequence>
<evidence type="ECO:0000256" key="12">
    <source>
        <dbReference type="ARBA" id="ARBA00023136"/>
    </source>
</evidence>
<comment type="subunit">
    <text evidence="5">Mammalian complex I is composed of 45 different subunits. This is a component of the iron-sulfur (IP) fragment of the enzyme.</text>
</comment>
<dbReference type="AlphaFoldDB" id="A0A507D8A8"/>
<feature type="disulfide bond" evidence="16">
    <location>
        <begin position="24"/>
        <end position="35"/>
    </location>
</feature>
<comment type="caution">
    <text evidence="17">The sequence shown here is derived from an EMBL/GenBank/DDBJ whole genome shotgun (WGS) entry which is preliminary data.</text>
</comment>
<keyword evidence="7" id="KW-0813">Transport</keyword>
<protein>
    <recommendedName>
        <fullName evidence="6">NADH dehydrogenase [ubiquinone] iron-sulfur protein 5</fullName>
    </recommendedName>
    <alternativeName>
        <fullName evidence="14">Complex I-15 kDa</fullName>
    </alternativeName>
    <alternativeName>
        <fullName evidence="15">NADH-ubiquinone oxidoreductase 15 kDa subunit</fullName>
    </alternativeName>
</protein>
<comment type="function">
    <text evidence="1">Accessory subunit of the mitochondrial membrane respiratory chain NADH dehydrogenase (Complex I), that is believed not to be involved in catalysis. Complex I functions in the transfer of electrons from NADH to the respiratory chain. The immediate electron acceptor for the enzyme is believed to be ubiquinone.</text>
</comment>
<reference evidence="17 18" key="1">
    <citation type="journal article" date="2019" name="Sci. Rep.">
        <title>Comparative genomics of chytrid fungi reveal insights into the obligate biotrophic and pathogenic lifestyle of Synchytrium endobioticum.</title>
        <authorList>
            <person name="van de Vossenberg B.T.L.H."/>
            <person name="Warris S."/>
            <person name="Nguyen H.D.T."/>
            <person name="van Gent-Pelzer M.P.E."/>
            <person name="Joly D.L."/>
            <person name="van de Geest H.C."/>
            <person name="Bonants P.J.M."/>
            <person name="Smith D.S."/>
            <person name="Levesque C.A."/>
            <person name="van der Lee T.A.J."/>
        </authorList>
    </citation>
    <scope>NUCLEOTIDE SEQUENCE [LARGE SCALE GENOMIC DNA]</scope>
    <source>
        <strain evidence="17 18">MB42</strain>
    </source>
</reference>
<gene>
    <name evidence="17" type="ORF">SeMB42_g03210</name>
</gene>
<keyword evidence="11" id="KW-0496">Mitochondrion</keyword>
<proteinExistence type="inferred from homology"/>